<keyword evidence="6" id="KW-0805">Transcription regulation</keyword>
<feature type="compositionally biased region" description="Polar residues" evidence="10">
    <location>
        <begin position="188"/>
        <end position="203"/>
    </location>
</feature>
<sequence length="302" mass="33193">MTAWSGLVDVSAVQPIFWVSTYGETAVDPGQTVEDDKPNLQGPEDGQDVHEESGFDIESCTGGCNDLDNKCPNNLYEHVDDLSEQEQASETASDNCDPEVLTEVVPEYDDPQVPEPAFSMDNYSAKDVDCWARTLSADQFEHLCIMGPDARIKSFQQYAIYNLDRPSRTFAQHNSLSHVQPNQPPLAGTNQQDDTPSQQPDEINNHIYYQNHPNYQTDSYNNTVVISIGGFDDHSYFEDSGGSLDDGGFDDGGFDNGGFRDGGFDNGGFDNGGFDNGGFDNGSFDERFDDGGFDDGYGSAYY</sequence>
<dbReference type="PANTHER" id="PTHR24383">
    <property type="entry name" value="ZINC FINGER PROTEIN"/>
    <property type="match status" value="1"/>
</dbReference>
<evidence type="ECO:0000256" key="8">
    <source>
        <dbReference type="ARBA" id="ARBA00023163"/>
    </source>
</evidence>
<dbReference type="GO" id="GO:0003677">
    <property type="term" value="F:DNA binding"/>
    <property type="evidence" value="ECO:0007669"/>
    <property type="project" value="UniProtKB-KW"/>
</dbReference>
<evidence type="ECO:0000256" key="2">
    <source>
        <dbReference type="ARBA" id="ARBA00022723"/>
    </source>
</evidence>
<comment type="subcellular location">
    <subcellularLocation>
        <location evidence="1">Nucleus</location>
    </subcellularLocation>
</comment>
<keyword evidence="2" id="KW-0479">Metal-binding</keyword>
<evidence type="ECO:0000256" key="7">
    <source>
        <dbReference type="ARBA" id="ARBA00023125"/>
    </source>
</evidence>
<name>A0A5B0SFG7_PUCGR</name>
<feature type="region of interest" description="Disordered" evidence="10">
    <location>
        <begin position="175"/>
        <end position="203"/>
    </location>
</feature>
<keyword evidence="3" id="KW-0677">Repeat</keyword>
<evidence type="ECO:0000256" key="6">
    <source>
        <dbReference type="ARBA" id="ARBA00023015"/>
    </source>
</evidence>
<proteinExistence type="predicted"/>
<dbReference type="PANTHER" id="PTHR24383:SF20">
    <property type="entry name" value="C2H2-TYPE DOMAIN-CONTAINING PROTEIN"/>
    <property type="match status" value="1"/>
</dbReference>
<feature type="region of interest" description="Disordered" evidence="10">
    <location>
        <begin position="277"/>
        <end position="302"/>
    </location>
</feature>
<feature type="region of interest" description="Disordered" evidence="10">
    <location>
        <begin position="28"/>
        <end position="54"/>
    </location>
</feature>
<evidence type="ECO:0000256" key="10">
    <source>
        <dbReference type="SAM" id="MobiDB-lite"/>
    </source>
</evidence>
<dbReference type="GO" id="GO:0005634">
    <property type="term" value="C:nucleus"/>
    <property type="evidence" value="ECO:0007669"/>
    <property type="project" value="UniProtKB-SubCell"/>
</dbReference>
<dbReference type="GO" id="GO:0008270">
    <property type="term" value="F:zinc ion binding"/>
    <property type="evidence" value="ECO:0007669"/>
    <property type="project" value="UniProtKB-KW"/>
</dbReference>
<keyword evidence="4" id="KW-0863">Zinc-finger</keyword>
<protein>
    <submittedName>
        <fullName evidence="11">Uncharacterized protein</fullName>
    </submittedName>
</protein>
<evidence type="ECO:0000256" key="5">
    <source>
        <dbReference type="ARBA" id="ARBA00022833"/>
    </source>
</evidence>
<evidence type="ECO:0000256" key="1">
    <source>
        <dbReference type="ARBA" id="ARBA00004123"/>
    </source>
</evidence>
<reference evidence="11 12" key="1">
    <citation type="submission" date="2019-05" db="EMBL/GenBank/DDBJ databases">
        <title>Emergence of the Ug99 lineage of the wheat stem rust pathogen through somatic hybridization.</title>
        <authorList>
            <person name="Li F."/>
            <person name="Upadhyaya N.M."/>
            <person name="Sperschneider J."/>
            <person name="Matny O."/>
            <person name="Nguyen-Phuc H."/>
            <person name="Mago R."/>
            <person name="Raley C."/>
            <person name="Miller M.E."/>
            <person name="Silverstein K.A.T."/>
            <person name="Henningsen E."/>
            <person name="Hirsch C.D."/>
            <person name="Visser B."/>
            <person name="Pretorius Z.A."/>
            <person name="Steffenson B.J."/>
            <person name="Schwessinger B."/>
            <person name="Dodds P.N."/>
            <person name="Figueroa M."/>
        </authorList>
    </citation>
    <scope>NUCLEOTIDE SEQUENCE [LARGE SCALE GENOMIC DNA]</scope>
    <source>
        <strain evidence="11 12">Ug99</strain>
    </source>
</reference>
<accession>A0A5B0SFG7</accession>
<evidence type="ECO:0000313" key="11">
    <source>
        <dbReference type="EMBL" id="KAA1136239.1"/>
    </source>
</evidence>
<dbReference type="Proteomes" id="UP000325313">
    <property type="component" value="Unassembled WGS sequence"/>
</dbReference>
<dbReference type="AlphaFoldDB" id="A0A5B0SFG7"/>
<keyword evidence="8" id="KW-0804">Transcription</keyword>
<dbReference type="EMBL" id="VDEP01000035">
    <property type="protein sequence ID" value="KAA1136239.1"/>
    <property type="molecule type" value="Genomic_DNA"/>
</dbReference>
<evidence type="ECO:0000256" key="9">
    <source>
        <dbReference type="ARBA" id="ARBA00023242"/>
    </source>
</evidence>
<organism evidence="11 12">
    <name type="scientific">Puccinia graminis f. sp. tritici</name>
    <dbReference type="NCBI Taxonomy" id="56615"/>
    <lineage>
        <taxon>Eukaryota</taxon>
        <taxon>Fungi</taxon>
        <taxon>Dikarya</taxon>
        <taxon>Basidiomycota</taxon>
        <taxon>Pucciniomycotina</taxon>
        <taxon>Pucciniomycetes</taxon>
        <taxon>Pucciniales</taxon>
        <taxon>Pucciniaceae</taxon>
        <taxon>Puccinia</taxon>
    </lineage>
</organism>
<comment type="caution">
    <text evidence="11">The sequence shown here is derived from an EMBL/GenBank/DDBJ whole genome shotgun (WGS) entry which is preliminary data.</text>
</comment>
<keyword evidence="7" id="KW-0238">DNA-binding</keyword>
<evidence type="ECO:0000313" key="12">
    <source>
        <dbReference type="Proteomes" id="UP000325313"/>
    </source>
</evidence>
<evidence type="ECO:0000256" key="3">
    <source>
        <dbReference type="ARBA" id="ARBA00022737"/>
    </source>
</evidence>
<keyword evidence="9" id="KW-0539">Nucleus</keyword>
<gene>
    <name evidence="11" type="ORF">PGTUg99_009354</name>
</gene>
<keyword evidence="5" id="KW-0862">Zinc</keyword>
<evidence type="ECO:0000256" key="4">
    <source>
        <dbReference type="ARBA" id="ARBA00022771"/>
    </source>
</evidence>